<comment type="caution">
    <text evidence="2">The sequence shown here is derived from an EMBL/GenBank/DDBJ whole genome shotgun (WGS) entry which is preliminary data.</text>
</comment>
<protein>
    <submittedName>
        <fullName evidence="2">Uncharacterized protein</fullName>
    </submittedName>
</protein>
<dbReference type="Proteomes" id="UP001634393">
    <property type="component" value="Unassembled WGS sequence"/>
</dbReference>
<proteinExistence type="predicted"/>
<organism evidence="2 3">
    <name type="scientific">Penstemon smallii</name>
    <dbReference type="NCBI Taxonomy" id="265156"/>
    <lineage>
        <taxon>Eukaryota</taxon>
        <taxon>Viridiplantae</taxon>
        <taxon>Streptophyta</taxon>
        <taxon>Embryophyta</taxon>
        <taxon>Tracheophyta</taxon>
        <taxon>Spermatophyta</taxon>
        <taxon>Magnoliopsida</taxon>
        <taxon>eudicotyledons</taxon>
        <taxon>Gunneridae</taxon>
        <taxon>Pentapetalae</taxon>
        <taxon>asterids</taxon>
        <taxon>lamiids</taxon>
        <taxon>Lamiales</taxon>
        <taxon>Plantaginaceae</taxon>
        <taxon>Cheloneae</taxon>
        <taxon>Penstemon</taxon>
    </lineage>
</organism>
<keyword evidence="1" id="KW-1133">Transmembrane helix</keyword>
<keyword evidence="1" id="KW-0472">Membrane</keyword>
<feature type="transmembrane region" description="Helical" evidence="1">
    <location>
        <begin position="7"/>
        <end position="30"/>
    </location>
</feature>
<gene>
    <name evidence="2" type="ORF">ACJIZ3_024339</name>
</gene>
<name>A0ABD3TUP3_9LAMI</name>
<sequence>MILSNYVCSTVLITLIDHSFFFFLSLIFFFF</sequence>
<evidence type="ECO:0000256" key="1">
    <source>
        <dbReference type="SAM" id="Phobius"/>
    </source>
</evidence>
<evidence type="ECO:0000313" key="3">
    <source>
        <dbReference type="Proteomes" id="UP001634393"/>
    </source>
</evidence>
<keyword evidence="1" id="KW-0812">Transmembrane</keyword>
<dbReference type="AlphaFoldDB" id="A0ABD3TUP3"/>
<reference evidence="2 3" key="1">
    <citation type="submission" date="2024-12" db="EMBL/GenBank/DDBJ databases">
        <title>The unique morphological basis and parallel evolutionary history of personate flowers in Penstemon.</title>
        <authorList>
            <person name="Depatie T.H."/>
            <person name="Wessinger C.A."/>
        </authorList>
    </citation>
    <scope>NUCLEOTIDE SEQUENCE [LARGE SCALE GENOMIC DNA]</scope>
    <source>
        <strain evidence="2">WTNN_2</strain>
        <tissue evidence="2">Leaf</tissue>
    </source>
</reference>
<dbReference type="EMBL" id="JBJXBP010000003">
    <property type="protein sequence ID" value="KAL3839748.1"/>
    <property type="molecule type" value="Genomic_DNA"/>
</dbReference>
<evidence type="ECO:0000313" key="2">
    <source>
        <dbReference type="EMBL" id="KAL3839748.1"/>
    </source>
</evidence>
<keyword evidence="3" id="KW-1185">Reference proteome</keyword>
<accession>A0ABD3TUP3</accession>